<name>A0AAW1WTH2_RUBAR</name>
<comment type="caution">
    <text evidence="2">The sequence shown here is derived from an EMBL/GenBank/DDBJ whole genome shotgun (WGS) entry which is preliminary data.</text>
</comment>
<feature type="compositionally biased region" description="Acidic residues" evidence="1">
    <location>
        <begin position="30"/>
        <end position="42"/>
    </location>
</feature>
<feature type="compositionally biased region" description="Low complexity" evidence="1">
    <location>
        <begin position="1"/>
        <end position="18"/>
    </location>
</feature>
<dbReference type="Proteomes" id="UP001457282">
    <property type="component" value="Unassembled WGS sequence"/>
</dbReference>
<organism evidence="2 3">
    <name type="scientific">Rubus argutus</name>
    <name type="common">Southern blackberry</name>
    <dbReference type="NCBI Taxonomy" id="59490"/>
    <lineage>
        <taxon>Eukaryota</taxon>
        <taxon>Viridiplantae</taxon>
        <taxon>Streptophyta</taxon>
        <taxon>Embryophyta</taxon>
        <taxon>Tracheophyta</taxon>
        <taxon>Spermatophyta</taxon>
        <taxon>Magnoliopsida</taxon>
        <taxon>eudicotyledons</taxon>
        <taxon>Gunneridae</taxon>
        <taxon>Pentapetalae</taxon>
        <taxon>rosids</taxon>
        <taxon>fabids</taxon>
        <taxon>Rosales</taxon>
        <taxon>Rosaceae</taxon>
        <taxon>Rosoideae</taxon>
        <taxon>Rosoideae incertae sedis</taxon>
        <taxon>Rubus</taxon>
    </lineage>
</organism>
<feature type="region of interest" description="Disordered" evidence="1">
    <location>
        <begin position="1"/>
        <end position="61"/>
    </location>
</feature>
<dbReference type="EMBL" id="JBEDUW010000005">
    <property type="protein sequence ID" value="KAK9926627.1"/>
    <property type="molecule type" value="Genomic_DNA"/>
</dbReference>
<proteinExistence type="predicted"/>
<evidence type="ECO:0000256" key="1">
    <source>
        <dbReference type="SAM" id="MobiDB-lite"/>
    </source>
</evidence>
<keyword evidence="3" id="KW-1185">Reference proteome</keyword>
<dbReference type="AlphaFoldDB" id="A0AAW1WTH2"/>
<protein>
    <submittedName>
        <fullName evidence="2">Uncharacterized protein</fullName>
    </submittedName>
</protein>
<evidence type="ECO:0000313" key="3">
    <source>
        <dbReference type="Proteomes" id="UP001457282"/>
    </source>
</evidence>
<evidence type="ECO:0000313" key="2">
    <source>
        <dbReference type="EMBL" id="KAK9926627.1"/>
    </source>
</evidence>
<sequence length="119" mass="13349">MSLAIDSPLPDSSGSSSSDHVDDFAGFLDEVLDSDSDSDDDVGSIQGTKRRKVEVNSHGSSAISSTQVLELQKVEKMKNAISLCEHFWVLQRYVSRLWGKWIQAANFMWQKQPEHMFSI</sequence>
<accession>A0AAW1WTH2</accession>
<reference evidence="2 3" key="1">
    <citation type="journal article" date="2023" name="G3 (Bethesda)">
        <title>A chromosome-length genome assembly and annotation of blackberry (Rubus argutus, cv. 'Hillquist').</title>
        <authorList>
            <person name="Bruna T."/>
            <person name="Aryal R."/>
            <person name="Dudchenko O."/>
            <person name="Sargent D.J."/>
            <person name="Mead D."/>
            <person name="Buti M."/>
            <person name="Cavallini A."/>
            <person name="Hytonen T."/>
            <person name="Andres J."/>
            <person name="Pham M."/>
            <person name="Weisz D."/>
            <person name="Mascagni F."/>
            <person name="Usai G."/>
            <person name="Natali L."/>
            <person name="Bassil N."/>
            <person name="Fernandez G.E."/>
            <person name="Lomsadze A."/>
            <person name="Armour M."/>
            <person name="Olukolu B."/>
            <person name="Poorten T."/>
            <person name="Britton C."/>
            <person name="Davik J."/>
            <person name="Ashrafi H."/>
            <person name="Aiden E.L."/>
            <person name="Borodovsky M."/>
            <person name="Worthington M."/>
        </authorList>
    </citation>
    <scope>NUCLEOTIDE SEQUENCE [LARGE SCALE GENOMIC DNA]</scope>
    <source>
        <strain evidence="2">PI 553951</strain>
    </source>
</reference>
<gene>
    <name evidence="2" type="ORF">M0R45_023843</name>
</gene>